<gene>
    <name evidence="3" type="ORF">MNBD_ALPHA12-517</name>
</gene>
<dbReference type="InterPro" id="IPR012341">
    <property type="entry name" value="6hp_glycosidase-like_sf"/>
</dbReference>
<protein>
    <submittedName>
        <fullName evidence="3">N-acylglucosamine 2-epimerase</fullName>
        <ecNumber evidence="3">5.1.3.8</ecNumber>
    </submittedName>
</protein>
<proteinExistence type="inferred from homology"/>
<sequence length="444" mass="50313">MTQEDNRPGWVGTKGPRFVERAAHRQWLFNQANSLIGFFQQKAFNPAGGFFPLDDIGRPLPGKPGLSGVERQLHETTRMVHCFSVAHLLGLPGAERNIDHGMEFLWQRHRDNKNGGYFWGVDDDGPTNPGKQAYGHAFVLLAASSAKVAGHPDADRLIADISEILQTRFWEPEFGATSEEYGADWQQISDYRGQNSNMHLTESLMAAFEATGEQNYLAMAQSIAELIIKRHAREQNWRVAEHFNSKWQIDKNYAGDPMFRPRGTTPGHALEWSRLLVQLFQLGERRHDWMKRAAKELFLKTINIGWSAKNGGFYYTLDWDDRPDQSERFWWPCAEGVGAAAVLSSIDQDPIFEEWYRRIWGFVANHFIDNNNGAWFPELNDKMEPVNRVFVGKPDLYHSVQACLIPLLPANGSITRGLQNSGAVSLLQTPSVTLGLDPRVHKSP</sequence>
<organism evidence="3">
    <name type="scientific">hydrothermal vent metagenome</name>
    <dbReference type="NCBI Taxonomy" id="652676"/>
    <lineage>
        <taxon>unclassified sequences</taxon>
        <taxon>metagenomes</taxon>
        <taxon>ecological metagenomes</taxon>
    </lineage>
</organism>
<dbReference type="EC" id="5.1.3.8" evidence="3"/>
<dbReference type="Gene3D" id="1.50.10.10">
    <property type="match status" value="1"/>
</dbReference>
<dbReference type="AlphaFoldDB" id="A0A3B0U4C9"/>
<evidence type="ECO:0000256" key="2">
    <source>
        <dbReference type="ARBA" id="ARBA00023235"/>
    </source>
</evidence>
<dbReference type="PANTHER" id="PTHR15108">
    <property type="entry name" value="N-ACYLGLUCOSAMINE-2-EPIMERASE"/>
    <property type="match status" value="1"/>
</dbReference>
<reference evidence="3" key="1">
    <citation type="submission" date="2018-06" db="EMBL/GenBank/DDBJ databases">
        <authorList>
            <person name="Zhirakovskaya E."/>
        </authorList>
    </citation>
    <scope>NUCLEOTIDE SEQUENCE</scope>
</reference>
<name>A0A3B0U4C9_9ZZZZ</name>
<dbReference type="GO" id="GO:0050121">
    <property type="term" value="F:N-acylglucosamine 2-epimerase activity"/>
    <property type="evidence" value="ECO:0007669"/>
    <property type="project" value="UniProtKB-EC"/>
</dbReference>
<dbReference type="InterPro" id="IPR010819">
    <property type="entry name" value="AGE/CE"/>
</dbReference>
<evidence type="ECO:0000313" key="3">
    <source>
        <dbReference type="EMBL" id="VAW15644.1"/>
    </source>
</evidence>
<dbReference type="CDD" id="cd00249">
    <property type="entry name" value="AGE"/>
    <property type="match status" value="1"/>
</dbReference>
<comment type="similarity">
    <text evidence="1">Belongs to the N-acylglucosamine 2-epimerase family.</text>
</comment>
<dbReference type="Pfam" id="PF07221">
    <property type="entry name" value="GlcNAc_2-epim"/>
    <property type="match status" value="1"/>
</dbReference>
<dbReference type="SUPFAM" id="SSF48208">
    <property type="entry name" value="Six-hairpin glycosidases"/>
    <property type="match status" value="1"/>
</dbReference>
<dbReference type="GO" id="GO:0005975">
    <property type="term" value="P:carbohydrate metabolic process"/>
    <property type="evidence" value="ECO:0007669"/>
    <property type="project" value="InterPro"/>
</dbReference>
<dbReference type="InterPro" id="IPR008928">
    <property type="entry name" value="6-hairpin_glycosidase_sf"/>
</dbReference>
<evidence type="ECO:0000256" key="1">
    <source>
        <dbReference type="ARBA" id="ARBA00008558"/>
    </source>
</evidence>
<keyword evidence="2 3" id="KW-0413">Isomerase</keyword>
<dbReference type="EMBL" id="UOEO01000036">
    <property type="protein sequence ID" value="VAW15644.1"/>
    <property type="molecule type" value="Genomic_DNA"/>
</dbReference>
<accession>A0A3B0U4C9</accession>
<dbReference type="InterPro" id="IPR034116">
    <property type="entry name" value="AGE_dom"/>
</dbReference>